<feature type="compositionally biased region" description="Basic and acidic residues" evidence="1">
    <location>
        <begin position="260"/>
        <end position="274"/>
    </location>
</feature>
<gene>
    <name evidence="2" type="ORF">CP978_21485</name>
</gene>
<sequence length="412" mass="43327">MPVEEHDPFEDRFADALRHAGHAFETGGLDLAARGEAQGRRSASRRRATAVGGVSAVALAGTLVLPLGGDDGGRQRAVTTGASFPAASSTAQTPVTRDELLSTLKKLLPEGQFSQEEARGTGEDRPPYARVVYDDGKGEAAVTVTLDRLPPGGRTAAGATECPDRTFFTYDTCTGDTLADGSALTVVKGYGYPNRRSAVKAWTATLVTPTGQHITVAERNSATEASGPASRDLPPLSPAQLKTLITAGEWRTVVDAMPPDARRPTTEPEHRGSDHPVSSTLGSLLPEGVQVVSKSGGDPTFGYVVLDDGKGASYVQVNVQDDMRSVEDQLFGADARTLPDGTKVAWHQGPGEKGGAGVVMWTVDTIRTDGFRVVISAFNSGAQNTPATRTAPALTMEQMEAVATSEKWRARG</sequence>
<protein>
    <submittedName>
        <fullName evidence="2">Uncharacterized protein</fullName>
    </submittedName>
</protein>
<dbReference type="Proteomes" id="UP000325763">
    <property type="component" value="Chromosome"/>
</dbReference>
<evidence type="ECO:0000313" key="2">
    <source>
        <dbReference type="EMBL" id="QEV40779.1"/>
    </source>
</evidence>
<proteinExistence type="predicted"/>
<dbReference type="RefSeq" id="WP_150478274.1">
    <property type="nucleotide sequence ID" value="NZ_CP023747.1"/>
</dbReference>
<dbReference type="KEGG" id="snq:CP978_21485"/>
<name>A0A5P2WBP8_9ACTN</name>
<dbReference type="AlphaFoldDB" id="A0A5P2WBP8"/>
<feature type="region of interest" description="Disordered" evidence="1">
    <location>
        <begin position="256"/>
        <end position="282"/>
    </location>
</feature>
<evidence type="ECO:0000256" key="1">
    <source>
        <dbReference type="SAM" id="MobiDB-lite"/>
    </source>
</evidence>
<dbReference type="EMBL" id="CP023747">
    <property type="protein sequence ID" value="QEV40779.1"/>
    <property type="molecule type" value="Genomic_DNA"/>
</dbReference>
<accession>A0A5P2WBP8</accession>
<reference evidence="2 3" key="1">
    <citation type="submission" date="2017-09" db="EMBL/GenBank/DDBJ databases">
        <title>Streptomyces genome completion.</title>
        <authorList>
            <person name="Lee N."/>
            <person name="Cho B.-K."/>
        </authorList>
    </citation>
    <scope>NUCLEOTIDE SEQUENCE [LARGE SCALE GENOMIC DNA]</scope>
    <source>
        <strain evidence="2 3">ATCC 14899</strain>
    </source>
</reference>
<organism evidence="2 3">
    <name type="scientific">Streptomyces nodosus</name>
    <dbReference type="NCBI Taxonomy" id="40318"/>
    <lineage>
        <taxon>Bacteria</taxon>
        <taxon>Bacillati</taxon>
        <taxon>Actinomycetota</taxon>
        <taxon>Actinomycetes</taxon>
        <taxon>Kitasatosporales</taxon>
        <taxon>Streptomycetaceae</taxon>
        <taxon>Streptomyces</taxon>
    </lineage>
</organism>
<evidence type="ECO:0000313" key="3">
    <source>
        <dbReference type="Proteomes" id="UP000325763"/>
    </source>
</evidence>